<reference evidence="6" key="1">
    <citation type="submission" date="2020-05" db="EMBL/GenBank/DDBJ databases">
        <authorList>
            <person name="Chiriac C."/>
            <person name="Salcher M."/>
            <person name="Ghai R."/>
            <person name="Kavagutti S V."/>
        </authorList>
    </citation>
    <scope>NUCLEOTIDE SEQUENCE</scope>
</reference>
<dbReference type="GO" id="GO:0046688">
    <property type="term" value="P:response to copper ion"/>
    <property type="evidence" value="ECO:0007669"/>
    <property type="project" value="InterPro"/>
</dbReference>
<dbReference type="InterPro" id="IPR014755">
    <property type="entry name" value="Cu-Rt/internalin_Ig-like"/>
</dbReference>
<dbReference type="Pfam" id="PF04234">
    <property type="entry name" value="CopC"/>
    <property type="match status" value="1"/>
</dbReference>
<evidence type="ECO:0000256" key="3">
    <source>
        <dbReference type="SAM" id="Phobius"/>
    </source>
</evidence>
<evidence type="ECO:0000259" key="4">
    <source>
        <dbReference type="Pfam" id="PF04234"/>
    </source>
</evidence>
<dbReference type="InterPro" id="IPR007348">
    <property type="entry name" value="CopC_dom"/>
</dbReference>
<feature type="domain" description="CopC" evidence="4">
    <location>
        <begin position="26"/>
        <end position="115"/>
    </location>
</feature>
<keyword evidence="1" id="KW-0732">Signal</keyword>
<gene>
    <name evidence="6" type="ORF">UFOPK3243_00479</name>
    <name evidence="7" type="ORF">UFOPK4032_00303</name>
    <name evidence="5" type="ORF">UFOPK4180_00604</name>
</gene>
<dbReference type="EMBL" id="CAESPC010000086">
    <property type="protein sequence ID" value="CAB4367006.1"/>
    <property type="molecule type" value="Genomic_DNA"/>
</dbReference>
<keyword evidence="3" id="KW-0812">Transmembrane</keyword>
<keyword evidence="3" id="KW-0472">Membrane</keyword>
<evidence type="ECO:0000256" key="1">
    <source>
        <dbReference type="ARBA" id="ARBA00022729"/>
    </source>
</evidence>
<evidence type="ECO:0000313" key="5">
    <source>
        <dbReference type="EMBL" id="CAB4367006.1"/>
    </source>
</evidence>
<dbReference type="GO" id="GO:0042597">
    <property type="term" value="C:periplasmic space"/>
    <property type="evidence" value="ECO:0007669"/>
    <property type="project" value="InterPro"/>
</dbReference>
<evidence type="ECO:0000313" key="7">
    <source>
        <dbReference type="EMBL" id="CAB4993563.1"/>
    </source>
</evidence>
<evidence type="ECO:0000256" key="2">
    <source>
        <dbReference type="ARBA" id="ARBA00023008"/>
    </source>
</evidence>
<dbReference type="InterPro" id="IPR014756">
    <property type="entry name" value="Ig_E-set"/>
</dbReference>
<dbReference type="EMBL" id="CAFBOW010000037">
    <property type="protein sequence ID" value="CAB4993563.1"/>
    <property type="molecule type" value="Genomic_DNA"/>
</dbReference>
<dbReference type="EMBL" id="CAFAZZ010000034">
    <property type="protein sequence ID" value="CAB4841636.1"/>
    <property type="molecule type" value="Genomic_DNA"/>
</dbReference>
<organism evidence="6">
    <name type="scientific">freshwater metagenome</name>
    <dbReference type="NCBI Taxonomy" id="449393"/>
    <lineage>
        <taxon>unclassified sequences</taxon>
        <taxon>metagenomes</taxon>
        <taxon>ecological metagenomes</taxon>
    </lineage>
</organism>
<sequence length="172" mass="17888">MMRIKQIVVAILGLLVFGVTPAMANSLVATTPMAGRTIQSAPSAITITTELPLLDLGNDVTVTDPTGVRVDDGALTIDGTNAVIGLKQLVKTGVYTVNYSLLAENDAPFIGSFTFIFAEPTVIATVAPQPSAVATPSGNNLGTTIFVLGLLAAAIVVTIALSLYARKLFRDR</sequence>
<dbReference type="SUPFAM" id="SSF81296">
    <property type="entry name" value="E set domains"/>
    <property type="match status" value="1"/>
</dbReference>
<proteinExistence type="predicted"/>
<name>A0A6J7B7X6_9ZZZZ</name>
<accession>A0A6J7B7X6</accession>
<dbReference type="Gene3D" id="2.60.40.1220">
    <property type="match status" value="1"/>
</dbReference>
<protein>
    <submittedName>
        <fullName evidence="6">Unannotated protein</fullName>
    </submittedName>
</protein>
<keyword evidence="2" id="KW-0186">Copper</keyword>
<evidence type="ECO:0000313" key="6">
    <source>
        <dbReference type="EMBL" id="CAB4841636.1"/>
    </source>
</evidence>
<feature type="transmembrane region" description="Helical" evidence="3">
    <location>
        <begin position="145"/>
        <end position="165"/>
    </location>
</feature>
<dbReference type="AlphaFoldDB" id="A0A6J7B7X6"/>
<keyword evidence="3" id="KW-1133">Transmembrane helix</keyword>
<dbReference type="GO" id="GO:0005507">
    <property type="term" value="F:copper ion binding"/>
    <property type="evidence" value="ECO:0007669"/>
    <property type="project" value="InterPro"/>
</dbReference>